<evidence type="ECO:0000313" key="3">
    <source>
        <dbReference type="Proteomes" id="UP000030748"/>
    </source>
</evidence>
<evidence type="ECO:0000259" key="1">
    <source>
        <dbReference type="SMART" id="SM00848"/>
    </source>
</evidence>
<name>A0A022R7X7_ERYGU</name>
<dbReference type="SUPFAM" id="SSF54001">
    <property type="entry name" value="Cysteine proteinases"/>
    <property type="match status" value="1"/>
</dbReference>
<gene>
    <name evidence="2" type="ORF">MIMGU_mgv1a012393mg</name>
</gene>
<accession>A0A022R7X7</accession>
<dbReference type="Pfam" id="PF08246">
    <property type="entry name" value="Inhibitor_I29"/>
    <property type="match status" value="1"/>
</dbReference>
<dbReference type="Gene3D" id="1.10.287.2250">
    <property type="match status" value="1"/>
</dbReference>
<dbReference type="AlphaFoldDB" id="A0A022R7X7"/>
<reference evidence="2 3" key="1">
    <citation type="journal article" date="2013" name="Proc. Natl. Acad. Sci. U.S.A.">
        <title>Fine-scale variation in meiotic recombination in Mimulus inferred from population shotgun sequencing.</title>
        <authorList>
            <person name="Hellsten U."/>
            <person name="Wright K.M."/>
            <person name="Jenkins J."/>
            <person name="Shu S."/>
            <person name="Yuan Y."/>
            <person name="Wessler S.R."/>
            <person name="Schmutz J."/>
            <person name="Willis J.H."/>
            <person name="Rokhsar D.S."/>
        </authorList>
    </citation>
    <scope>NUCLEOTIDE SEQUENCE [LARGE SCALE GENOMIC DNA]</scope>
    <source>
        <strain evidence="3">cv. DUN x IM62</strain>
    </source>
</reference>
<evidence type="ECO:0000313" key="2">
    <source>
        <dbReference type="EMBL" id="EYU36452.1"/>
    </source>
</evidence>
<dbReference type="SMART" id="SM00848">
    <property type="entry name" value="Inhibitor_I29"/>
    <property type="match status" value="1"/>
</dbReference>
<sequence length="245" mass="28054">MNIQTRFWKHLSSNVVGSQDAMASFFFSSSKASSKIALCNRLLKTLMNSTPPPPPTTTTTVGFNHRITIKSLPFCTIPTKPPRPLYECTPALFDEWCKKFEKKYSSEEEKERRYKIFQESCEVINENNSDPDISHTAGLTEFVDMTCDERHPANSQPLSEFKLSKRLIRLTAGPGKVISVDSMEEWNRFFKQMLRSKRLPWYCRGWSISVANSAKKTPDVVFMKIDASELKLLLINTQLMLCPLV</sequence>
<dbReference type="InterPro" id="IPR038765">
    <property type="entry name" value="Papain-like_cys_pep_sf"/>
</dbReference>
<dbReference type="Proteomes" id="UP000030748">
    <property type="component" value="Unassembled WGS sequence"/>
</dbReference>
<protein>
    <recommendedName>
        <fullName evidence="1">Cathepsin propeptide inhibitor domain-containing protein</fullName>
    </recommendedName>
</protein>
<keyword evidence="3" id="KW-1185">Reference proteome</keyword>
<feature type="domain" description="Cathepsin propeptide inhibitor" evidence="1">
    <location>
        <begin position="93"/>
        <end position="150"/>
    </location>
</feature>
<organism evidence="2 3">
    <name type="scientific">Erythranthe guttata</name>
    <name type="common">Yellow monkey flower</name>
    <name type="synonym">Mimulus guttatus</name>
    <dbReference type="NCBI Taxonomy" id="4155"/>
    <lineage>
        <taxon>Eukaryota</taxon>
        <taxon>Viridiplantae</taxon>
        <taxon>Streptophyta</taxon>
        <taxon>Embryophyta</taxon>
        <taxon>Tracheophyta</taxon>
        <taxon>Spermatophyta</taxon>
        <taxon>Magnoliopsida</taxon>
        <taxon>eudicotyledons</taxon>
        <taxon>Gunneridae</taxon>
        <taxon>Pentapetalae</taxon>
        <taxon>asterids</taxon>
        <taxon>lamiids</taxon>
        <taxon>Lamiales</taxon>
        <taxon>Phrymaceae</taxon>
        <taxon>Erythranthe</taxon>
    </lineage>
</organism>
<proteinExistence type="predicted"/>
<dbReference type="EMBL" id="KI630592">
    <property type="protein sequence ID" value="EYU36452.1"/>
    <property type="molecule type" value="Genomic_DNA"/>
</dbReference>
<dbReference type="InterPro" id="IPR013201">
    <property type="entry name" value="Prot_inhib_I29"/>
</dbReference>